<dbReference type="AlphaFoldDB" id="A0A1C3XTY9"/>
<feature type="compositionally biased region" description="Basic residues" evidence="1">
    <location>
        <begin position="285"/>
        <end position="321"/>
    </location>
</feature>
<feature type="compositionally biased region" description="Low complexity" evidence="1">
    <location>
        <begin position="215"/>
        <end position="229"/>
    </location>
</feature>
<dbReference type="RefSeq" id="WP_091967489.1">
    <property type="nucleotide sequence ID" value="NZ_FMAI01000053.1"/>
</dbReference>
<dbReference type="Gene3D" id="3.40.80.10">
    <property type="entry name" value="Peptidoglycan recognition protein-like"/>
    <property type="match status" value="1"/>
</dbReference>
<dbReference type="Pfam" id="PF01510">
    <property type="entry name" value="Amidase_2"/>
    <property type="match status" value="1"/>
</dbReference>
<keyword evidence="4" id="KW-1185">Reference proteome</keyword>
<feature type="compositionally biased region" description="Low complexity" evidence="1">
    <location>
        <begin position="243"/>
        <end position="267"/>
    </location>
</feature>
<feature type="compositionally biased region" description="Low complexity" evidence="1">
    <location>
        <begin position="275"/>
        <end position="284"/>
    </location>
</feature>
<sequence>MARCPFAVWMEISGSSGSYTSGPFKIVHHTTEGSSAEGAFGAFRANRSDPHFTVDSSKIYQHIDTGRAARALRNAAGGVQTNRDSAIQIEVVGFAHRPKVMATLKNVQKLCNWLEAEHGIPKVWPNGLPKPAVNGHDPGGHNRNAANWDNKGGHYGHSQVPENTHWDPGYTATEAAFVIADAATESIYIEALETIPLEEGPDFATEVSTMPDHCGGYAAAPAAGEAGPRAKPKVSARRTSTPARGSGRTAAKAGRSSARKSSASKSKSGSKSKSTRSQSSAGKSSARKRSAARRPATKTSKKTRKIAGRKNGAKGATKRAAARASNMAKSSRRKSQDR</sequence>
<dbReference type="Proteomes" id="UP000199184">
    <property type="component" value="Unassembled WGS sequence"/>
</dbReference>
<evidence type="ECO:0000313" key="3">
    <source>
        <dbReference type="EMBL" id="SCB55767.1"/>
    </source>
</evidence>
<organism evidence="3 4">
    <name type="scientific">Bradyrhizobium shewense</name>
    <dbReference type="NCBI Taxonomy" id="1761772"/>
    <lineage>
        <taxon>Bacteria</taxon>
        <taxon>Pseudomonadati</taxon>
        <taxon>Pseudomonadota</taxon>
        <taxon>Alphaproteobacteria</taxon>
        <taxon>Hyphomicrobiales</taxon>
        <taxon>Nitrobacteraceae</taxon>
        <taxon>Bradyrhizobium</taxon>
    </lineage>
</organism>
<dbReference type="InterPro" id="IPR002502">
    <property type="entry name" value="Amidase_domain"/>
</dbReference>
<reference evidence="4" key="1">
    <citation type="submission" date="2016-08" db="EMBL/GenBank/DDBJ databases">
        <authorList>
            <person name="Varghese N."/>
            <person name="Submissions Spin"/>
        </authorList>
    </citation>
    <scope>NUCLEOTIDE SEQUENCE [LARGE SCALE GENOMIC DNA]</scope>
    <source>
        <strain evidence="4">ERR11</strain>
    </source>
</reference>
<protein>
    <submittedName>
        <fullName evidence="3">N-acetylmuramoyl-L-alanine amidase</fullName>
    </submittedName>
</protein>
<evidence type="ECO:0000256" key="1">
    <source>
        <dbReference type="SAM" id="MobiDB-lite"/>
    </source>
</evidence>
<proteinExistence type="predicted"/>
<dbReference type="GO" id="GO:0008745">
    <property type="term" value="F:N-acetylmuramoyl-L-alanine amidase activity"/>
    <property type="evidence" value="ECO:0007669"/>
    <property type="project" value="InterPro"/>
</dbReference>
<name>A0A1C3XTY9_9BRAD</name>
<dbReference type="InterPro" id="IPR036505">
    <property type="entry name" value="Amidase/PGRP_sf"/>
</dbReference>
<gene>
    <name evidence="3" type="ORF">GA0061098_105310</name>
</gene>
<dbReference type="EMBL" id="FMAI01000053">
    <property type="protein sequence ID" value="SCB55767.1"/>
    <property type="molecule type" value="Genomic_DNA"/>
</dbReference>
<feature type="domain" description="N-acetylmuramoyl-L-alanine amidase" evidence="2">
    <location>
        <begin position="13"/>
        <end position="169"/>
    </location>
</feature>
<dbReference type="SMART" id="SM00644">
    <property type="entry name" value="Ami_2"/>
    <property type="match status" value="1"/>
</dbReference>
<evidence type="ECO:0000313" key="4">
    <source>
        <dbReference type="Proteomes" id="UP000199184"/>
    </source>
</evidence>
<dbReference type="SUPFAM" id="SSF55846">
    <property type="entry name" value="N-acetylmuramoyl-L-alanine amidase-like"/>
    <property type="match status" value="1"/>
</dbReference>
<feature type="region of interest" description="Disordered" evidence="1">
    <location>
        <begin position="215"/>
        <end position="338"/>
    </location>
</feature>
<dbReference type="GO" id="GO:0009253">
    <property type="term" value="P:peptidoglycan catabolic process"/>
    <property type="evidence" value="ECO:0007669"/>
    <property type="project" value="InterPro"/>
</dbReference>
<evidence type="ECO:0000259" key="2">
    <source>
        <dbReference type="SMART" id="SM00644"/>
    </source>
</evidence>
<accession>A0A1C3XTY9</accession>